<dbReference type="Pfam" id="PF07963">
    <property type="entry name" value="N_methyl"/>
    <property type="match status" value="1"/>
</dbReference>
<evidence type="ECO:0000256" key="5">
    <source>
        <dbReference type="ARBA" id="ARBA00022481"/>
    </source>
</evidence>
<evidence type="ECO:0000256" key="8">
    <source>
        <dbReference type="ARBA" id="ARBA00022989"/>
    </source>
</evidence>
<dbReference type="AlphaFoldDB" id="A0A2K1QB99"/>
<keyword evidence="4" id="KW-1003">Cell membrane</keyword>
<dbReference type="InterPro" id="IPR051621">
    <property type="entry name" value="T2SS_protein_J"/>
</dbReference>
<proteinExistence type="inferred from homology"/>
<dbReference type="EMBL" id="NWUO01000004">
    <property type="protein sequence ID" value="PNS12306.1"/>
    <property type="molecule type" value="Genomic_DNA"/>
</dbReference>
<dbReference type="InterPro" id="IPR045584">
    <property type="entry name" value="Pilin-like"/>
</dbReference>
<evidence type="ECO:0000313" key="11">
    <source>
        <dbReference type="EMBL" id="PNS12306.1"/>
    </source>
</evidence>
<dbReference type="PANTHER" id="PTHR39583:SF2">
    <property type="entry name" value="TYPE II SECRETION SYSTEM PROTEIN J"/>
    <property type="match status" value="1"/>
</dbReference>
<evidence type="ECO:0000256" key="3">
    <source>
        <dbReference type="ARBA" id="ARBA00021539"/>
    </source>
</evidence>
<evidence type="ECO:0000256" key="1">
    <source>
        <dbReference type="ARBA" id="ARBA00004377"/>
    </source>
</evidence>
<keyword evidence="9 10" id="KW-0472">Membrane</keyword>
<dbReference type="GO" id="GO:0015627">
    <property type="term" value="C:type II protein secretion system complex"/>
    <property type="evidence" value="ECO:0007669"/>
    <property type="project" value="InterPro"/>
</dbReference>
<sequence>MASANRYRRTLQRGFTLLEILIALALTAGLSLMCWQVMHGVLLNSATIKQQSTRFTQLQFAVTLLERDFSQAMVSATQRNQLTESEAAARQALLAETQAHFLRHNWLNPGALLPRTELEEVAYRLKQGRLERLSWRYPQQGEDMPPAITTLLTDTESFHISYYRDGKVTDRWNMFSALPDSVKITLRLTGVGEIHRRIIVKPTGKG</sequence>
<dbReference type="PANTHER" id="PTHR39583">
    <property type="entry name" value="TYPE II SECRETION SYSTEM PROTEIN J-RELATED"/>
    <property type="match status" value="1"/>
</dbReference>
<accession>A0A2K1QB99</accession>
<gene>
    <name evidence="11" type="primary">gspJ</name>
    <name evidence="11" type="ORF">COO59_07330</name>
</gene>
<comment type="caution">
    <text evidence="11">The sequence shown here is derived from an EMBL/GenBank/DDBJ whole genome shotgun (WGS) entry which is preliminary data.</text>
</comment>
<dbReference type="InterPro" id="IPR012902">
    <property type="entry name" value="N_methyl_site"/>
</dbReference>
<evidence type="ECO:0000256" key="10">
    <source>
        <dbReference type="SAM" id="Phobius"/>
    </source>
</evidence>
<dbReference type="PROSITE" id="PS00409">
    <property type="entry name" value="PROKAR_NTER_METHYL"/>
    <property type="match status" value="1"/>
</dbReference>
<keyword evidence="8 10" id="KW-1133">Transmembrane helix</keyword>
<dbReference type="Gene3D" id="2.10.70.20">
    <property type="entry name" value="gspk-gspi-gspj complex like domains"/>
    <property type="match status" value="1"/>
</dbReference>
<comment type="subcellular location">
    <subcellularLocation>
        <location evidence="1">Cell inner membrane</location>
        <topology evidence="1">Single-pass membrane protein</topology>
    </subcellularLocation>
</comment>
<evidence type="ECO:0000256" key="2">
    <source>
        <dbReference type="ARBA" id="ARBA00011084"/>
    </source>
</evidence>
<dbReference type="GO" id="GO:0015628">
    <property type="term" value="P:protein secretion by the type II secretion system"/>
    <property type="evidence" value="ECO:0007669"/>
    <property type="project" value="InterPro"/>
</dbReference>
<dbReference type="Pfam" id="PF11612">
    <property type="entry name" value="T2SSJ"/>
    <property type="match status" value="1"/>
</dbReference>
<dbReference type="GO" id="GO:0005886">
    <property type="term" value="C:plasma membrane"/>
    <property type="evidence" value="ECO:0007669"/>
    <property type="project" value="UniProtKB-SubCell"/>
</dbReference>
<dbReference type="Proteomes" id="UP000236345">
    <property type="component" value="Unassembled WGS sequence"/>
</dbReference>
<keyword evidence="12" id="KW-1185">Reference proteome</keyword>
<feature type="transmembrane region" description="Helical" evidence="10">
    <location>
        <begin position="20"/>
        <end position="38"/>
    </location>
</feature>
<evidence type="ECO:0000256" key="9">
    <source>
        <dbReference type="ARBA" id="ARBA00023136"/>
    </source>
</evidence>
<dbReference type="Gene3D" id="3.10.610.10">
    <property type="entry name" value="GSPII I/J protein-like"/>
    <property type="match status" value="1"/>
</dbReference>
<dbReference type="NCBIfam" id="TIGR02532">
    <property type="entry name" value="IV_pilin_GFxxxE"/>
    <property type="match status" value="1"/>
</dbReference>
<evidence type="ECO:0000256" key="4">
    <source>
        <dbReference type="ARBA" id="ARBA00022475"/>
    </source>
</evidence>
<protein>
    <recommendedName>
        <fullName evidence="3">Type II secretion system protein J</fullName>
    </recommendedName>
</protein>
<comment type="similarity">
    <text evidence="2">Belongs to the GSP J family.</text>
</comment>
<dbReference type="InterPro" id="IPR010055">
    <property type="entry name" value="T2SS_protein-GspJ"/>
</dbReference>
<keyword evidence="5" id="KW-0488">Methylation</keyword>
<evidence type="ECO:0000256" key="6">
    <source>
        <dbReference type="ARBA" id="ARBA00022519"/>
    </source>
</evidence>
<evidence type="ECO:0000313" key="12">
    <source>
        <dbReference type="Proteomes" id="UP000236345"/>
    </source>
</evidence>
<keyword evidence="7 10" id="KW-0812">Transmembrane</keyword>
<reference evidence="12" key="1">
    <citation type="submission" date="2017-09" db="EMBL/GenBank/DDBJ databases">
        <authorList>
            <person name="Palmer M."/>
            <person name="Steenkamp E.T."/>
            <person name="Coetzee M.P."/>
            <person name="Avontuur J.R."/>
            <person name="Van Zyl E."/>
            <person name="Chan W.-Y."/>
            <person name="Blom J."/>
            <person name="Venter S.N."/>
        </authorList>
    </citation>
    <scope>NUCLEOTIDE SEQUENCE [LARGE SCALE GENOMIC DNA]</scope>
    <source>
        <strain evidence="12">QC88-366</strain>
    </source>
</reference>
<evidence type="ECO:0000256" key="7">
    <source>
        <dbReference type="ARBA" id="ARBA00022692"/>
    </source>
</evidence>
<dbReference type="SUPFAM" id="SSF54523">
    <property type="entry name" value="Pili subunits"/>
    <property type="match status" value="1"/>
</dbReference>
<dbReference type="NCBIfam" id="TIGR01711">
    <property type="entry name" value="gspJ"/>
    <property type="match status" value="1"/>
</dbReference>
<dbReference type="OrthoDB" id="9794345at2"/>
<organism evidence="11 12">
    <name type="scientific">Mixta theicola</name>
    <dbReference type="NCBI Taxonomy" id="1458355"/>
    <lineage>
        <taxon>Bacteria</taxon>
        <taxon>Pseudomonadati</taxon>
        <taxon>Pseudomonadota</taxon>
        <taxon>Gammaproteobacteria</taxon>
        <taxon>Enterobacterales</taxon>
        <taxon>Erwiniaceae</taxon>
        <taxon>Mixta</taxon>
    </lineage>
</organism>
<dbReference type="RefSeq" id="WP_103059157.1">
    <property type="nucleotide sequence ID" value="NZ_BSOF01000007.1"/>
</dbReference>
<name>A0A2K1QB99_9GAMM</name>
<keyword evidence="6" id="KW-0997">Cell inner membrane</keyword>